<dbReference type="InterPro" id="IPR007213">
    <property type="entry name" value="Ppm1/Ppm2/Tcmp"/>
</dbReference>
<dbReference type="STRING" id="1122156.SAMN02745117_00195"/>
<dbReference type="Proteomes" id="UP000184327">
    <property type="component" value="Unassembled WGS sequence"/>
</dbReference>
<dbReference type="GO" id="GO:0032259">
    <property type="term" value="P:methylation"/>
    <property type="evidence" value="ECO:0007669"/>
    <property type="project" value="UniProtKB-KW"/>
</dbReference>
<organism evidence="3 4">
    <name type="scientific">Lampropedia hyalina DSM 16112</name>
    <dbReference type="NCBI Taxonomy" id="1122156"/>
    <lineage>
        <taxon>Bacteria</taxon>
        <taxon>Pseudomonadati</taxon>
        <taxon>Pseudomonadota</taxon>
        <taxon>Betaproteobacteria</taxon>
        <taxon>Burkholderiales</taxon>
        <taxon>Comamonadaceae</taxon>
        <taxon>Lampropedia</taxon>
    </lineage>
</organism>
<dbReference type="PANTHER" id="PTHR43619:SF2">
    <property type="entry name" value="S-ADENOSYL-L-METHIONINE-DEPENDENT METHYLTRANSFERASES SUPERFAMILY PROTEIN"/>
    <property type="match status" value="1"/>
</dbReference>
<dbReference type="InterPro" id="IPR029063">
    <property type="entry name" value="SAM-dependent_MTases_sf"/>
</dbReference>
<evidence type="ECO:0000256" key="2">
    <source>
        <dbReference type="ARBA" id="ARBA00022679"/>
    </source>
</evidence>
<keyword evidence="2 3" id="KW-0808">Transferase</keyword>
<dbReference type="Gene3D" id="3.40.50.150">
    <property type="entry name" value="Vaccinia Virus protein VP39"/>
    <property type="match status" value="1"/>
</dbReference>
<dbReference type="SUPFAM" id="SSF53335">
    <property type="entry name" value="S-adenosyl-L-methionine-dependent methyltransferases"/>
    <property type="match status" value="1"/>
</dbReference>
<evidence type="ECO:0000256" key="1">
    <source>
        <dbReference type="ARBA" id="ARBA00022603"/>
    </source>
</evidence>
<gene>
    <name evidence="3" type="ORF">SAMN02745117_00195</name>
</gene>
<protein>
    <submittedName>
        <fullName evidence="3">Leucine carboxyl methyltransferase</fullName>
    </submittedName>
</protein>
<dbReference type="GO" id="GO:0008168">
    <property type="term" value="F:methyltransferase activity"/>
    <property type="evidence" value="ECO:0007669"/>
    <property type="project" value="UniProtKB-KW"/>
</dbReference>
<dbReference type="EMBL" id="FQUZ01000002">
    <property type="protein sequence ID" value="SHE38019.1"/>
    <property type="molecule type" value="Genomic_DNA"/>
</dbReference>
<evidence type="ECO:0000313" key="3">
    <source>
        <dbReference type="EMBL" id="SHE38019.1"/>
    </source>
</evidence>
<dbReference type="RefSeq" id="WP_073353604.1">
    <property type="nucleotide sequence ID" value="NZ_FQUZ01000002.1"/>
</dbReference>
<name>A0A1M4T0N8_9BURK</name>
<dbReference type="AlphaFoldDB" id="A0A1M4T0N8"/>
<proteinExistence type="predicted"/>
<dbReference type="Pfam" id="PF04072">
    <property type="entry name" value="LCM"/>
    <property type="match status" value="1"/>
</dbReference>
<reference evidence="3 4" key="1">
    <citation type="submission" date="2016-11" db="EMBL/GenBank/DDBJ databases">
        <authorList>
            <person name="Jaros S."/>
            <person name="Januszkiewicz K."/>
            <person name="Wedrychowicz H."/>
        </authorList>
    </citation>
    <scope>NUCLEOTIDE SEQUENCE [LARGE SCALE GENOMIC DNA]</scope>
    <source>
        <strain evidence="3 4">DSM 16112</strain>
    </source>
</reference>
<keyword evidence="4" id="KW-1185">Reference proteome</keyword>
<accession>A0A1M4T0N8</accession>
<evidence type="ECO:0000313" key="4">
    <source>
        <dbReference type="Proteomes" id="UP000184327"/>
    </source>
</evidence>
<dbReference type="PANTHER" id="PTHR43619">
    <property type="entry name" value="S-ADENOSYL-L-METHIONINE-DEPENDENT METHYLTRANSFERASE YKTD-RELATED"/>
    <property type="match status" value="1"/>
</dbReference>
<dbReference type="OrthoDB" id="9800233at2"/>
<sequence>MKPDVKLAGVPQTMLWTLYHRAAESMRPDTLLKDEAAEQIYRQIDFSFLHHFGPPDGSIAARACLFDAIVSQWLAQHPNGTVVELGCGLETQNARLDNGQAQWLLVDLPESLAWRQRLVTDHARCRHIAQDCLSLEWMEQIDPDGALMVTVQGLLMYFSQQQVRGLLTAILERFPRVELVFDVIPPWISLWTTSPLGFWKTPFYKVPPMPWGVVPTEVESLLSQWCARPVAVHVQPIRSIRPDVSPWLWLDNMPFLQDQWPAVVHVPAQNRVAG</sequence>
<keyword evidence="1 3" id="KW-0489">Methyltransferase</keyword>